<dbReference type="GO" id="GO:0004115">
    <property type="term" value="F:3',5'-cyclic-AMP phosphodiesterase activity"/>
    <property type="evidence" value="ECO:0000318"/>
    <property type="project" value="GO_Central"/>
</dbReference>
<dbReference type="Gramene" id="PNW75036">
    <property type="protein sequence ID" value="PNW75036"/>
    <property type="gene ID" value="CHLRE_12g499300v5"/>
</dbReference>
<dbReference type="PROSITE" id="PS51845">
    <property type="entry name" value="PDEASE_I_2"/>
    <property type="match status" value="1"/>
</dbReference>
<evidence type="ECO:0000256" key="1">
    <source>
        <dbReference type="ARBA" id="ARBA00022723"/>
    </source>
</evidence>
<feature type="binding site" evidence="4">
    <location>
        <position position="616"/>
    </location>
    <ligand>
        <name>AMP</name>
        <dbReference type="ChEBI" id="CHEBI:456215"/>
    </ligand>
</feature>
<evidence type="ECO:0000259" key="7">
    <source>
        <dbReference type="PROSITE" id="PS51845"/>
    </source>
</evidence>
<accession>A0A2K3D3C8</accession>
<dbReference type="InterPro" id="IPR023088">
    <property type="entry name" value="PDEase"/>
</dbReference>
<proteinExistence type="predicted"/>
<dbReference type="SUPFAM" id="SSF109604">
    <property type="entry name" value="HD-domain/PDEase-like"/>
    <property type="match status" value="1"/>
</dbReference>
<dbReference type="InterPro" id="IPR002073">
    <property type="entry name" value="PDEase_catalytic_dom"/>
</dbReference>
<dbReference type="KEGG" id="cre:CHLRE_12g499300v5"/>
<feature type="region of interest" description="Disordered" evidence="6">
    <location>
        <begin position="505"/>
        <end position="525"/>
    </location>
</feature>
<dbReference type="PRINTS" id="PR00387">
    <property type="entry name" value="PDIESTERASE1"/>
</dbReference>
<dbReference type="InterPro" id="IPR036971">
    <property type="entry name" value="PDEase_catalytic_dom_sf"/>
</dbReference>
<feature type="binding site" evidence="5">
    <location>
        <position position="362"/>
    </location>
    <ligand>
        <name>Zn(2+)</name>
        <dbReference type="ChEBI" id="CHEBI:29105"/>
        <label>1</label>
    </ligand>
</feature>
<feature type="binding site" evidence="5">
    <location>
        <position position="565"/>
    </location>
    <ligand>
        <name>Zn(2+)</name>
        <dbReference type="ChEBI" id="CHEBI:29105"/>
        <label>1</label>
    </ligand>
</feature>
<feature type="compositionally biased region" description="Low complexity" evidence="6">
    <location>
        <begin position="199"/>
        <end position="209"/>
    </location>
</feature>
<dbReference type="GO" id="GO:0046872">
    <property type="term" value="F:metal ion binding"/>
    <property type="evidence" value="ECO:0007669"/>
    <property type="project" value="UniProtKB-KW"/>
</dbReference>
<dbReference type="InParanoid" id="A0A2K3D3C8"/>
<dbReference type="GO" id="GO:0141162">
    <property type="term" value="P:negative regulation of cAMP/PKA signal transduction"/>
    <property type="evidence" value="ECO:0000318"/>
    <property type="project" value="GO_Central"/>
</dbReference>
<feature type="binding site" evidence="4">
    <location>
        <position position="400"/>
    </location>
    <ligand>
        <name>AMP</name>
        <dbReference type="ChEBI" id="CHEBI:456215"/>
    </ligand>
</feature>
<feature type="binding site" evidence="5">
    <location>
        <position position="400"/>
    </location>
    <ligand>
        <name>Zn(2+)</name>
        <dbReference type="ChEBI" id="CHEBI:29105"/>
        <label>1</label>
    </ligand>
</feature>
<dbReference type="GO" id="GO:0007165">
    <property type="term" value="P:signal transduction"/>
    <property type="evidence" value="ECO:0007669"/>
    <property type="project" value="InterPro"/>
</dbReference>
<protein>
    <recommendedName>
        <fullName evidence="7">PDEase domain-containing protein</fullName>
    </recommendedName>
</protein>
<feature type="binding site" evidence="4">
    <location>
        <position position="565"/>
    </location>
    <ligand>
        <name>AMP</name>
        <dbReference type="ChEBI" id="CHEBI:456215"/>
    </ligand>
</feature>
<dbReference type="EMBL" id="CM008973">
    <property type="protein sequence ID" value="PNW75036.1"/>
    <property type="molecule type" value="Genomic_DNA"/>
</dbReference>
<dbReference type="GeneID" id="5727879"/>
<name>A0A2K3D3C8_CHLRE</name>
<evidence type="ECO:0000256" key="4">
    <source>
        <dbReference type="PIRSR" id="PIRSR623088-2"/>
    </source>
</evidence>
<keyword evidence="2" id="KW-0378">Hydrolase</keyword>
<dbReference type="ExpressionAtlas" id="A0A2K3D3C8">
    <property type="expression patterns" value="baseline"/>
</dbReference>
<feature type="region of interest" description="Disordered" evidence="6">
    <location>
        <begin position="254"/>
        <end position="283"/>
    </location>
</feature>
<feature type="binding site" evidence="4">
    <location>
        <begin position="358"/>
        <end position="362"/>
    </location>
    <ligand>
        <name>AMP</name>
        <dbReference type="ChEBI" id="CHEBI:456215"/>
    </ligand>
</feature>
<evidence type="ECO:0000256" key="2">
    <source>
        <dbReference type="ARBA" id="ARBA00022801"/>
    </source>
</evidence>
<reference evidence="8 9" key="1">
    <citation type="journal article" date="2007" name="Science">
        <title>The Chlamydomonas genome reveals the evolution of key animal and plant functions.</title>
        <authorList>
            <person name="Merchant S.S."/>
            <person name="Prochnik S.E."/>
            <person name="Vallon O."/>
            <person name="Harris E.H."/>
            <person name="Karpowicz S.J."/>
            <person name="Witman G.B."/>
            <person name="Terry A."/>
            <person name="Salamov A."/>
            <person name="Fritz-Laylin L.K."/>
            <person name="Marechal-Drouard L."/>
            <person name="Marshall W.F."/>
            <person name="Qu L.H."/>
            <person name="Nelson D.R."/>
            <person name="Sanderfoot A.A."/>
            <person name="Spalding M.H."/>
            <person name="Kapitonov V.V."/>
            <person name="Ren Q."/>
            <person name="Ferris P."/>
            <person name="Lindquist E."/>
            <person name="Shapiro H."/>
            <person name="Lucas S.M."/>
            <person name="Grimwood J."/>
            <person name="Schmutz J."/>
            <person name="Cardol P."/>
            <person name="Cerutti H."/>
            <person name="Chanfreau G."/>
            <person name="Chen C.L."/>
            <person name="Cognat V."/>
            <person name="Croft M.T."/>
            <person name="Dent R."/>
            <person name="Dutcher S."/>
            <person name="Fernandez E."/>
            <person name="Fukuzawa H."/>
            <person name="Gonzalez-Ballester D."/>
            <person name="Gonzalez-Halphen D."/>
            <person name="Hallmann A."/>
            <person name="Hanikenne M."/>
            <person name="Hippler M."/>
            <person name="Inwood W."/>
            <person name="Jabbari K."/>
            <person name="Kalanon M."/>
            <person name="Kuras R."/>
            <person name="Lefebvre P.A."/>
            <person name="Lemaire S.D."/>
            <person name="Lobanov A.V."/>
            <person name="Lohr M."/>
            <person name="Manuell A."/>
            <person name="Meier I."/>
            <person name="Mets L."/>
            <person name="Mittag M."/>
            <person name="Mittelmeier T."/>
            <person name="Moroney J.V."/>
            <person name="Moseley J."/>
            <person name="Napoli C."/>
            <person name="Nedelcu A.M."/>
            <person name="Niyogi K."/>
            <person name="Novoselov S.V."/>
            <person name="Paulsen I.T."/>
            <person name="Pazour G."/>
            <person name="Purton S."/>
            <person name="Ral J.P."/>
            <person name="Riano-Pachon D.M."/>
            <person name="Riekhof W."/>
            <person name="Rymarquis L."/>
            <person name="Schroda M."/>
            <person name="Stern D."/>
            <person name="Umen J."/>
            <person name="Willows R."/>
            <person name="Wilson N."/>
            <person name="Zimmer S.L."/>
            <person name="Allmer J."/>
            <person name="Balk J."/>
            <person name="Bisova K."/>
            <person name="Chen C.J."/>
            <person name="Elias M."/>
            <person name="Gendler K."/>
            <person name="Hauser C."/>
            <person name="Lamb M.R."/>
            <person name="Ledford H."/>
            <person name="Long J.C."/>
            <person name="Minagawa J."/>
            <person name="Page M.D."/>
            <person name="Pan J."/>
            <person name="Pootakham W."/>
            <person name="Roje S."/>
            <person name="Rose A."/>
            <person name="Stahlberg E."/>
            <person name="Terauchi A.M."/>
            <person name="Yang P."/>
            <person name="Ball S."/>
            <person name="Bowler C."/>
            <person name="Dieckmann C.L."/>
            <person name="Gladyshev V.N."/>
            <person name="Green P."/>
            <person name="Jorgensen R."/>
            <person name="Mayfield S."/>
            <person name="Mueller-Roeber B."/>
            <person name="Rajamani S."/>
            <person name="Sayre R.T."/>
            <person name="Brokstein P."/>
            <person name="Dubchak I."/>
            <person name="Goodstein D."/>
            <person name="Hornick L."/>
            <person name="Huang Y.W."/>
            <person name="Jhaveri J."/>
            <person name="Luo Y."/>
            <person name="Martinez D."/>
            <person name="Ngau W.C."/>
            <person name="Otillar B."/>
            <person name="Poliakov A."/>
            <person name="Porter A."/>
            <person name="Szajkowski L."/>
            <person name="Werner G."/>
            <person name="Zhou K."/>
            <person name="Grigoriev I.V."/>
            <person name="Rokhsar D.S."/>
            <person name="Grossman A.R."/>
        </authorList>
    </citation>
    <scope>NUCLEOTIDE SEQUENCE [LARGE SCALE GENOMIC DNA]</scope>
    <source>
        <strain evidence="9">CC-503</strain>
    </source>
</reference>
<evidence type="ECO:0000256" key="5">
    <source>
        <dbReference type="PIRSR" id="PIRSR623088-3"/>
    </source>
</evidence>
<dbReference type="Pfam" id="PF00233">
    <property type="entry name" value="PDEase_I"/>
    <property type="match status" value="1"/>
</dbReference>
<evidence type="ECO:0000313" key="8">
    <source>
        <dbReference type="EMBL" id="PNW75036.1"/>
    </source>
</evidence>
<evidence type="ECO:0000256" key="6">
    <source>
        <dbReference type="SAM" id="MobiDB-lite"/>
    </source>
</evidence>
<organism evidence="8 9">
    <name type="scientific">Chlamydomonas reinhardtii</name>
    <name type="common">Chlamydomonas smithii</name>
    <dbReference type="NCBI Taxonomy" id="3055"/>
    <lineage>
        <taxon>Eukaryota</taxon>
        <taxon>Viridiplantae</taxon>
        <taxon>Chlorophyta</taxon>
        <taxon>core chlorophytes</taxon>
        <taxon>Chlorophyceae</taxon>
        <taxon>CS clade</taxon>
        <taxon>Chlamydomonadales</taxon>
        <taxon>Chlamydomonadaceae</taxon>
        <taxon>Chlamydomonas</taxon>
    </lineage>
</organism>
<dbReference type="PANTHER" id="PTHR11347">
    <property type="entry name" value="CYCLIC NUCLEOTIDE PHOSPHODIESTERASE"/>
    <property type="match status" value="1"/>
</dbReference>
<dbReference type="GO" id="GO:0047555">
    <property type="term" value="F:3',5'-cyclic-GMP phosphodiesterase activity"/>
    <property type="evidence" value="ECO:0000318"/>
    <property type="project" value="GO_Central"/>
</dbReference>
<evidence type="ECO:0000256" key="3">
    <source>
        <dbReference type="PIRSR" id="PIRSR623088-1"/>
    </source>
</evidence>
<keyword evidence="1 5" id="KW-0479">Metal-binding</keyword>
<feature type="region of interest" description="Disordered" evidence="6">
    <location>
        <begin position="199"/>
        <end position="232"/>
    </location>
</feature>
<feature type="compositionally biased region" description="Polar residues" evidence="6">
    <location>
        <begin position="506"/>
        <end position="516"/>
    </location>
</feature>
<dbReference type="AlphaFoldDB" id="A0A2K3D3C8"/>
<feature type="compositionally biased region" description="Low complexity" evidence="6">
    <location>
        <begin position="262"/>
        <end position="274"/>
    </location>
</feature>
<keyword evidence="9" id="KW-1185">Reference proteome</keyword>
<feature type="binding site" evidence="5">
    <location>
        <position position="399"/>
    </location>
    <ligand>
        <name>Zn(2+)</name>
        <dbReference type="ChEBI" id="CHEBI:29105"/>
        <label>1</label>
    </ligand>
</feature>
<feature type="binding site" evidence="5">
    <location>
        <position position="400"/>
    </location>
    <ligand>
        <name>Zn(2+)</name>
        <dbReference type="ChEBI" id="CHEBI:29105"/>
        <label>2</label>
    </ligand>
</feature>
<dbReference type="RefSeq" id="XP_042918311.1">
    <property type="nucleotide sequence ID" value="XM_043068054.1"/>
</dbReference>
<gene>
    <name evidence="8" type="ORF">CHLRE_12g499300v5</name>
</gene>
<feature type="active site" description="Proton donor" evidence="3">
    <location>
        <position position="358"/>
    </location>
</feature>
<feature type="domain" description="PDEase" evidence="7">
    <location>
        <begin position="279"/>
        <end position="659"/>
    </location>
</feature>
<evidence type="ECO:0000313" key="9">
    <source>
        <dbReference type="Proteomes" id="UP000006906"/>
    </source>
</evidence>
<dbReference type="Gene3D" id="1.10.1300.10">
    <property type="entry name" value="3'5'-cyclic nucleotide phosphodiesterase, catalytic domain"/>
    <property type="match status" value="1"/>
</dbReference>
<dbReference type="Proteomes" id="UP000006906">
    <property type="component" value="Chromosome 12"/>
</dbReference>
<dbReference type="OrthoDB" id="568146at2759"/>
<sequence>MSAARSARLMARIVRLLVELKGGARVAGRNIAQQTNGAAGGAVGRGLTKGATANTGMMKDLANGGRNFWSHMPKSPQLPGALSDAAHLNEDFHGGDHDDSEGDGSLFGGHLLEELAAMESHLLDWASLRTDTPADVLLSILSDMLDGREPDLREVALARSVLLRHLDLYEPLNTGGHIRAATDLDAEVMDALMHQIGGANSSSADAAGSRTRTTSLAMDDEGGSAALPGVDEPPVTAEALRSALALLLSRSGRTSDTDADAGPSGQSCSGSDSDGAARTRSDVPAPILDNVERALALADEWKYDTWHLAEVTKGHALSCLGFYLLHREGLISQFRIKPTKLARLLRSIEAGYADNPYHNSTHAADVLQTFHVLMRGAGLTTHYLDRVGLLAAYFAAMVHDHGHPGLTADFLIATSDPLAVRYNDRSPLENHHGASFFSMLMQSDMNVLAQLTQHEKNAFRKQVLDLVMATDMKQHFTLLSHFNTAHHLPAYNKEAGPWALAAEPARTTNQSGTDQASGGAARGAEDDIDGAEAAVSFSLLGTFDPTPLDDAERTLTLQVALKAADLGHLGEELEVHKRWVRALEEEFFRQGDKELARGLPISPLFDRAKQGVSKSQVGFYDFIALPLVHALASAFPGARPLLACYVANYDHWREAEKAAAPA</sequence>